<feature type="transmembrane region" description="Helical" evidence="8">
    <location>
        <begin position="213"/>
        <end position="238"/>
    </location>
</feature>
<feature type="compositionally biased region" description="Low complexity" evidence="7">
    <location>
        <begin position="354"/>
        <end position="367"/>
    </location>
</feature>
<dbReference type="GO" id="GO:0004930">
    <property type="term" value="F:G protein-coupled receptor activity"/>
    <property type="evidence" value="ECO:0007669"/>
    <property type="project" value="UniProtKB-KW"/>
</dbReference>
<name>A0AAN9A036_HALRR</name>
<feature type="region of interest" description="Disordered" evidence="7">
    <location>
        <begin position="308"/>
        <end position="367"/>
    </location>
</feature>
<feature type="transmembrane region" description="Helical" evidence="8">
    <location>
        <begin position="156"/>
        <end position="178"/>
    </location>
</feature>
<proteinExistence type="inferred from homology"/>
<dbReference type="AlphaFoldDB" id="A0AAN9A036"/>
<dbReference type="PROSITE" id="PS00237">
    <property type="entry name" value="G_PROTEIN_RECEP_F1_1"/>
    <property type="match status" value="2"/>
</dbReference>
<dbReference type="SUPFAM" id="SSF81321">
    <property type="entry name" value="Family A G protein-coupled receptor-like"/>
    <property type="match status" value="2"/>
</dbReference>
<organism evidence="10 11">
    <name type="scientific">Halocaridina rubra</name>
    <name type="common">Hawaiian red shrimp</name>
    <dbReference type="NCBI Taxonomy" id="373956"/>
    <lineage>
        <taxon>Eukaryota</taxon>
        <taxon>Metazoa</taxon>
        <taxon>Ecdysozoa</taxon>
        <taxon>Arthropoda</taxon>
        <taxon>Crustacea</taxon>
        <taxon>Multicrustacea</taxon>
        <taxon>Malacostraca</taxon>
        <taxon>Eumalacostraca</taxon>
        <taxon>Eucarida</taxon>
        <taxon>Decapoda</taxon>
        <taxon>Pleocyemata</taxon>
        <taxon>Caridea</taxon>
        <taxon>Atyoidea</taxon>
        <taxon>Atyidae</taxon>
        <taxon>Halocaridina</taxon>
    </lineage>
</organism>
<dbReference type="GO" id="GO:0016020">
    <property type="term" value="C:membrane"/>
    <property type="evidence" value="ECO:0007669"/>
    <property type="project" value="UniProtKB-SubCell"/>
</dbReference>
<feature type="transmembrane region" description="Helical" evidence="8">
    <location>
        <begin position="803"/>
        <end position="828"/>
    </location>
</feature>
<feature type="transmembrane region" description="Helical" evidence="8">
    <location>
        <begin position="54"/>
        <end position="72"/>
    </location>
</feature>
<feature type="transmembrane region" description="Helical" evidence="8">
    <location>
        <begin position="566"/>
        <end position="590"/>
    </location>
</feature>
<evidence type="ECO:0000259" key="9">
    <source>
        <dbReference type="PROSITE" id="PS50262"/>
    </source>
</evidence>
<evidence type="ECO:0000256" key="4">
    <source>
        <dbReference type="ARBA" id="ARBA00022989"/>
    </source>
</evidence>
<sequence length="1129" mass="128038">MEDTSLCVTYTYFLVLAISDLLSLFFSISMLIHLTKVGTRLHSTAVWYSYCELPIINSPMSASIFIIVCITIDRYFSVCRPTDFKKIHTSRYAWIGIIGAIVTAIIIWFPSCLLKEPKYYKDCASTSFVAPDEGTWWVSCMKVEIRNSTWYITYSWIRQSIMIFIPVIILVILNSLIVREFILLRRKKKALLGTDQPKDSPSTDKKTKENHHLIRLLTAVMISFTLTIIPSGIFGALYNEELSSQFQYEMFRALANDLEILNHALNFYLYILYSKPIREAIKNIFQDQHKRIENMAISNIIVVIQKTKHPRKRASSPTSDSSPQPQPTLREMGQETSKPQRDKSKTASQETQPTDASTSESSDSESSFNGIVYANTAPASENLKAPYRVERTVSDPMDSRVYLGNTAPYKGDENVYLKAVEKRNNKPPNGLHTIVHTAEVHTTQDPEINDQYNSKRISDDSQPEVVHVKRNGILLNTSKEEVSSNVIIDSTAVLTHETRYGGLANLAFEHEEVMELQNKARVRNGDINAPEAVKTYFPTPPVKASFLMKTPFNDTLDPRIELTREVAYTIVAPIIVSVGIFGNLLTILILRLPQFRGVTYTYFLVLAISDLLSLFFSISMLIHLTKVGTRLHSTAVWYSYCELPIINSPMSASIFIIVCITIDRYFSVCRPTDFKKIHTSRYAWIGIIGAIVTAIIIWFPSCLLKEPKYYKDCASTSFVAPDEGTWWVSCMKVEIRNSTWYITYSWIRQSIMIFIPVIILVILNSLIVREFILLRRKKKALLGTDQPKDSPSTDKKTKENHHLIRLLTAVMISFTLTIIPSGIFGALYNEELSSQFQYEMFRALANDLEILNHALNFYLYILYSKPIREAIKNIFQDQHKRIENMAISNIIVVIQKTKHPRKRASSPTSDSSPQPQPTLREMGQETSKPQRDKSKTASQETQPTDASTSESSDSESSFNGIVYANTAPASENLKAPYRVERTVSDPMDSRVYLGNTAPYKGDENVYLKAVEKRNNKPPNGLHTIVHTAEVHTTQDPEINDQYNSERISDDSQPEVVHVKRNGILLNTSKEEVSSNVIIDSTAVLTHETRYGGLANLAFEHEEVMELQNKARVRNGDINAPEAVKTCKLN</sequence>
<feature type="compositionally biased region" description="Low complexity" evidence="7">
    <location>
        <begin position="944"/>
        <end position="957"/>
    </location>
</feature>
<evidence type="ECO:0000256" key="3">
    <source>
        <dbReference type="ARBA" id="ARBA00022692"/>
    </source>
</evidence>
<feature type="transmembrane region" description="Helical" evidence="8">
    <location>
        <begin position="602"/>
        <end position="624"/>
    </location>
</feature>
<dbReference type="PANTHER" id="PTHR47760">
    <property type="entry name" value="G-PROTEIN COUPLED RECEPTOR B0563.6-LIKE PROTEIN-RELATED"/>
    <property type="match status" value="1"/>
</dbReference>
<evidence type="ECO:0000256" key="6">
    <source>
        <dbReference type="RuleBase" id="RU000688"/>
    </source>
</evidence>
<feature type="transmembrane region" description="Helical" evidence="8">
    <location>
        <begin position="644"/>
        <end position="662"/>
    </location>
</feature>
<feature type="domain" description="G-protein coupled receptors family 1 profile" evidence="9">
    <location>
        <begin position="582"/>
        <end position="860"/>
    </location>
</feature>
<keyword evidence="6" id="KW-0297">G-protein coupled receptor</keyword>
<dbReference type="PROSITE" id="PS50262">
    <property type="entry name" value="G_PROTEIN_RECEP_F1_2"/>
    <property type="match status" value="2"/>
</dbReference>
<keyword evidence="3 6" id="KW-0812">Transmembrane</keyword>
<dbReference type="InterPro" id="IPR053093">
    <property type="entry name" value="GPCR-like"/>
</dbReference>
<keyword evidence="5 8" id="KW-0472">Membrane</keyword>
<keyword evidence="11" id="KW-1185">Reference proteome</keyword>
<keyword evidence="6" id="KW-0675">Receptor</keyword>
<evidence type="ECO:0000313" key="10">
    <source>
        <dbReference type="EMBL" id="KAK7075276.1"/>
    </source>
</evidence>
<dbReference type="Gene3D" id="1.20.1070.10">
    <property type="entry name" value="Rhodopsin 7-helix transmembrane proteins"/>
    <property type="match status" value="2"/>
</dbReference>
<feature type="transmembrane region" description="Helical" evidence="8">
    <location>
        <begin position="746"/>
        <end position="768"/>
    </location>
</feature>
<keyword evidence="6" id="KW-0807">Transducer</keyword>
<feature type="transmembrane region" description="Helical" evidence="8">
    <location>
        <begin position="682"/>
        <end position="701"/>
    </location>
</feature>
<evidence type="ECO:0000313" key="11">
    <source>
        <dbReference type="Proteomes" id="UP001381693"/>
    </source>
</evidence>
<dbReference type="Proteomes" id="UP001381693">
    <property type="component" value="Unassembled WGS sequence"/>
</dbReference>
<protein>
    <recommendedName>
        <fullName evidence="9">G-protein coupled receptors family 1 profile domain-containing protein</fullName>
    </recommendedName>
</protein>
<dbReference type="Pfam" id="PF00001">
    <property type="entry name" value="7tm_1"/>
    <property type="match status" value="2"/>
</dbReference>
<evidence type="ECO:0000256" key="8">
    <source>
        <dbReference type="SAM" id="Phobius"/>
    </source>
</evidence>
<dbReference type="PANTHER" id="PTHR47760:SF4">
    <property type="entry name" value="G-PROTEIN COUPLED RECEPTORS FAMILY 1 PROFILE DOMAIN-CONTAINING PROTEIN"/>
    <property type="match status" value="1"/>
</dbReference>
<dbReference type="EMBL" id="JAXCGZ010011334">
    <property type="protein sequence ID" value="KAK7075276.1"/>
    <property type="molecule type" value="Genomic_DNA"/>
</dbReference>
<comment type="similarity">
    <text evidence="2 6">Belongs to the G-protein coupled receptor 1 family.</text>
</comment>
<evidence type="ECO:0000256" key="7">
    <source>
        <dbReference type="SAM" id="MobiDB-lite"/>
    </source>
</evidence>
<dbReference type="CDD" id="cd14978">
    <property type="entry name" value="7tmA_FMRFamide_R-like"/>
    <property type="match status" value="2"/>
</dbReference>
<dbReference type="InterPro" id="IPR000276">
    <property type="entry name" value="GPCR_Rhodpsn"/>
</dbReference>
<reference evidence="10 11" key="1">
    <citation type="submission" date="2023-11" db="EMBL/GenBank/DDBJ databases">
        <title>Halocaridina rubra genome assembly.</title>
        <authorList>
            <person name="Smith C."/>
        </authorList>
    </citation>
    <scope>NUCLEOTIDE SEQUENCE [LARGE SCALE GENOMIC DNA]</scope>
    <source>
        <strain evidence="10">EP-1</strain>
        <tissue evidence="10">Whole</tissue>
    </source>
</reference>
<evidence type="ECO:0000256" key="2">
    <source>
        <dbReference type="ARBA" id="ARBA00010663"/>
    </source>
</evidence>
<gene>
    <name evidence="10" type="ORF">SK128_013472</name>
</gene>
<comment type="caution">
    <text evidence="10">The sequence shown here is derived from an EMBL/GenBank/DDBJ whole genome shotgun (WGS) entry which is preliminary data.</text>
</comment>
<feature type="domain" description="G-protein coupled receptors family 1 profile" evidence="9">
    <location>
        <begin position="1"/>
        <end position="270"/>
    </location>
</feature>
<dbReference type="PRINTS" id="PR00237">
    <property type="entry name" value="GPCRRHODOPSN"/>
</dbReference>
<feature type="transmembrane region" description="Helical" evidence="8">
    <location>
        <begin position="12"/>
        <end position="34"/>
    </location>
</feature>
<feature type="transmembrane region" description="Helical" evidence="8">
    <location>
        <begin position="92"/>
        <end position="111"/>
    </location>
</feature>
<feature type="region of interest" description="Disordered" evidence="7">
    <location>
        <begin position="898"/>
        <end position="957"/>
    </location>
</feature>
<evidence type="ECO:0000256" key="1">
    <source>
        <dbReference type="ARBA" id="ARBA00004370"/>
    </source>
</evidence>
<evidence type="ECO:0000256" key="5">
    <source>
        <dbReference type="ARBA" id="ARBA00023136"/>
    </source>
</evidence>
<comment type="subcellular location">
    <subcellularLocation>
        <location evidence="1">Membrane</location>
    </subcellularLocation>
</comment>
<dbReference type="InterPro" id="IPR017452">
    <property type="entry name" value="GPCR_Rhodpsn_7TM"/>
</dbReference>
<accession>A0AAN9A036</accession>
<keyword evidence="4 8" id="KW-1133">Transmembrane helix</keyword>